<evidence type="ECO:0000313" key="1">
    <source>
        <dbReference type="EMBL" id="KAK3300169.1"/>
    </source>
</evidence>
<dbReference type="RefSeq" id="XP_062663683.1">
    <property type="nucleotide sequence ID" value="XM_062808870.1"/>
</dbReference>
<dbReference type="Proteomes" id="UP001278766">
    <property type="component" value="Unassembled WGS sequence"/>
</dbReference>
<evidence type="ECO:0000313" key="2">
    <source>
        <dbReference type="Proteomes" id="UP001278766"/>
    </source>
</evidence>
<keyword evidence="2" id="KW-1185">Reference proteome</keyword>
<organism evidence="1 2">
    <name type="scientific">Chaetomium fimeti</name>
    <dbReference type="NCBI Taxonomy" id="1854472"/>
    <lineage>
        <taxon>Eukaryota</taxon>
        <taxon>Fungi</taxon>
        <taxon>Dikarya</taxon>
        <taxon>Ascomycota</taxon>
        <taxon>Pezizomycotina</taxon>
        <taxon>Sordariomycetes</taxon>
        <taxon>Sordariomycetidae</taxon>
        <taxon>Sordariales</taxon>
        <taxon>Chaetomiaceae</taxon>
        <taxon>Chaetomium</taxon>
    </lineage>
</organism>
<gene>
    <name evidence="1" type="ORF">B0H64DRAFT_8490</name>
</gene>
<name>A0AAE0LXC3_9PEZI</name>
<protein>
    <submittedName>
        <fullName evidence="1">Uncharacterized protein</fullName>
    </submittedName>
</protein>
<proteinExistence type="predicted"/>
<accession>A0AAE0LXC3</accession>
<dbReference type="GeneID" id="87845818"/>
<dbReference type="EMBL" id="JAUEPN010000001">
    <property type="protein sequence ID" value="KAK3300169.1"/>
    <property type="molecule type" value="Genomic_DNA"/>
</dbReference>
<sequence length="75" mass="8587">MSGAVYLALWALTSCGRTLREFKQQDASLPLTCKPTYLRNFDVKGVYNRIWKEGLPQRIKPRAILEGPVRCYIGK</sequence>
<comment type="caution">
    <text evidence="1">The sequence shown here is derived from an EMBL/GenBank/DDBJ whole genome shotgun (WGS) entry which is preliminary data.</text>
</comment>
<dbReference type="AlphaFoldDB" id="A0AAE0LXC3"/>
<reference evidence="1" key="1">
    <citation type="journal article" date="2023" name="Mol. Phylogenet. Evol.">
        <title>Genome-scale phylogeny and comparative genomics of the fungal order Sordariales.</title>
        <authorList>
            <person name="Hensen N."/>
            <person name="Bonometti L."/>
            <person name="Westerberg I."/>
            <person name="Brannstrom I.O."/>
            <person name="Guillou S."/>
            <person name="Cros-Aarteil S."/>
            <person name="Calhoun S."/>
            <person name="Haridas S."/>
            <person name="Kuo A."/>
            <person name="Mondo S."/>
            <person name="Pangilinan J."/>
            <person name="Riley R."/>
            <person name="LaButti K."/>
            <person name="Andreopoulos B."/>
            <person name="Lipzen A."/>
            <person name="Chen C."/>
            <person name="Yan M."/>
            <person name="Daum C."/>
            <person name="Ng V."/>
            <person name="Clum A."/>
            <person name="Steindorff A."/>
            <person name="Ohm R.A."/>
            <person name="Martin F."/>
            <person name="Silar P."/>
            <person name="Natvig D.O."/>
            <person name="Lalanne C."/>
            <person name="Gautier V."/>
            <person name="Ament-Velasquez S.L."/>
            <person name="Kruys A."/>
            <person name="Hutchinson M.I."/>
            <person name="Powell A.J."/>
            <person name="Barry K."/>
            <person name="Miller A.N."/>
            <person name="Grigoriev I.V."/>
            <person name="Debuchy R."/>
            <person name="Gladieux P."/>
            <person name="Hiltunen Thoren M."/>
            <person name="Johannesson H."/>
        </authorList>
    </citation>
    <scope>NUCLEOTIDE SEQUENCE</scope>
    <source>
        <strain evidence="1">CBS 168.71</strain>
    </source>
</reference>
<reference evidence="1" key="2">
    <citation type="submission" date="2023-06" db="EMBL/GenBank/DDBJ databases">
        <authorList>
            <consortium name="Lawrence Berkeley National Laboratory"/>
            <person name="Haridas S."/>
            <person name="Hensen N."/>
            <person name="Bonometti L."/>
            <person name="Westerberg I."/>
            <person name="Brannstrom I.O."/>
            <person name="Guillou S."/>
            <person name="Cros-Aarteil S."/>
            <person name="Calhoun S."/>
            <person name="Kuo A."/>
            <person name="Mondo S."/>
            <person name="Pangilinan J."/>
            <person name="Riley R."/>
            <person name="Labutti K."/>
            <person name="Andreopoulos B."/>
            <person name="Lipzen A."/>
            <person name="Chen C."/>
            <person name="Yanf M."/>
            <person name="Daum C."/>
            <person name="Ng V."/>
            <person name="Clum A."/>
            <person name="Steindorff A."/>
            <person name="Ohm R."/>
            <person name="Martin F."/>
            <person name="Silar P."/>
            <person name="Natvig D."/>
            <person name="Lalanne C."/>
            <person name="Gautier V."/>
            <person name="Ament-Velasquez S.L."/>
            <person name="Kruys A."/>
            <person name="Hutchinson M.I."/>
            <person name="Powell A.J."/>
            <person name="Barry K."/>
            <person name="Miller A.N."/>
            <person name="Grigoriev I.V."/>
            <person name="Debuchy R."/>
            <person name="Gladieux P."/>
            <person name="Thoren M.H."/>
            <person name="Johannesson H."/>
        </authorList>
    </citation>
    <scope>NUCLEOTIDE SEQUENCE</scope>
    <source>
        <strain evidence="1">CBS 168.71</strain>
    </source>
</reference>